<sequence length="150" mass="17506">MFNKDLILKELTLKGWSRYKLCKEAHMAQSTLSDILTGKNSNPRMDTIQKIAQALNVSVDVFFEDIFFNDEPKEKKIEEKKERDYSLSIKEQGDIDDEAKKIIDNLSLSFSKNKDCLNEEDYFAIENALRSTLEAIKIKNKKKFTPKKYK</sequence>
<dbReference type="SUPFAM" id="SSF47413">
    <property type="entry name" value="lambda repressor-like DNA-binding domains"/>
    <property type="match status" value="1"/>
</dbReference>
<dbReference type="Proteomes" id="UP001299068">
    <property type="component" value="Unassembled WGS sequence"/>
</dbReference>
<dbReference type="CDD" id="cd00093">
    <property type="entry name" value="HTH_XRE"/>
    <property type="match status" value="1"/>
</dbReference>
<comment type="caution">
    <text evidence="2">The sequence shown here is derived from an EMBL/GenBank/DDBJ whole genome shotgun (WGS) entry which is preliminary data.</text>
</comment>
<dbReference type="InterPro" id="IPR001387">
    <property type="entry name" value="Cro/C1-type_HTH"/>
</dbReference>
<dbReference type="PROSITE" id="PS50943">
    <property type="entry name" value="HTH_CROC1"/>
    <property type="match status" value="1"/>
</dbReference>
<evidence type="ECO:0000259" key="1">
    <source>
        <dbReference type="PROSITE" id="PS50943"/>
    </source>
</evidence>
<evidence type="ECO:0000313" key="2">
    <source>
        <dbReference type="EMBL" id="MBY0754564.1"/>
    </source>
</evidence>
<reference evidence="2 3" key="1">
    <citation type="journal article" date="2021" name="Cell Host Microbe">
        <title>in vivo commensal control of Clostridioides difficile virulence.</title>
        <authorList>
            <person name="Girinathan B.P."/>
            <person name="Dibenedetto N."/>
            <person name="Worley J.N."/>
            <person name="Peltier J."/>
            <person name="Arrieta-Ortiz M.L."/>
            <person name="Rupa Christinal Immanuel S."/>
            <person name="Lavin R."/>
            <person name="Delaney M.L."/>
            <person name="Cummins C."/>
            <person name="Hoffmann M."/>
            <person name="Luo Y."/>
            <person name="Gonzalez-Escalona N."/>
            <person name="Allard M."/>
            <person name="Onderdonk A.B."/>
            <person name="Gerber G.K."/>
            <person name="Sonenshein A.L."/>
            <person name="Baliga N."/>
            <person name="Dupuy B."/>
            <person name="Bry L."/>
        </authorList>
    </citation>
    <scope>NUCLEOTIDE SEQUENCE [LARGE SCALE GENOMIC DNA]</scope>
    <source>
        <strain evidence="2 3">DSM 599</strain>
    </source>
</reference>
<feature type="domain" description="HTH cro/C1-type" evidence="1">
    <location>
        <begin position="7"/>
        <end position="62"/>
    </location>
</feature>
<proteinExistence type="predicted"/>
<dbReference type="RefSeq" id="WP_221859319.1">
    <property type="nucleotide sequence ID" value="NZ_JAUSWD010000008.1"/>
</dbReference>
<gene>
    <name evidence="2" type="ORF">K5V21_03745</name>
</gene>
<keyword evidence="3" id="KW-1185">Reference proteome</keyword>
<dbReference type="EMBL" id="JAIKTU010000003">
    <property type="protein sequence ID" value="MBY0754564.1"/>
    <property type="molecule type" value="Genomic_DNA"/>
</dbReference>
<dbReference type="SMART" id="SM00530">
    <property type="entry name" value="HTH_XRE"/>
    <property type="match status" value="1"/>
</dbReference>
<protein>
    <submittedName>
        <fullName evidence="2">Helix-turn-helix domain-containing protein</fullName>
    </submittedName>
</protein>
<dbReference type="Pfam" id="PF01381">
    <property type="entry name" value="HTH_3"/>
    <property type="match status" value="1"/>
</dbReference>
<evidence type="ECO:0000313" key="3">
    <source>
        <dbReference type="Proteomes" id="UP001299068"/>
    </source>
</evidence>
<name>A0ABS7KV10_CLOSR</name>
<dbReference type="Gene3D" id="1.10.260.40">
    <property type="entry name" value="lambda repressor-like DNA-binding domains"/>
    <property type="match status" value="1"/>
</dbReference>
<dbReference type="InterPro" id="IPR010982">
    <property type="entry name" value="Lambda_DNA-bd_dom_sf"/>
</dbReference>
<organism evidence="2 3">
    <name type="scientific">Clostridium sardiniense</name>
    <name type="common">Clostridium absonum</name>
    <dbReference type="NCBI Taxonomy" id="29369"/>
    <lineage>
        <taxon>Bacteria</taxon>
        <taxon>Bacillati</taxon>
        <taxon>Bacillota</taxon>
        <taxon>Clostridia</taxon>
        <taxon>Eubacteriales</taxon>
        <taxon>Clostridiaceae</taxon>
        <taxon>Clostridium</taxon>
    </lineage>
</organism>
<accession>A0ABS7KV10</accession>